<protein>
    <submittedName>
        <fullName evidence="12">Mitochondrial carrier domain-containing protein</fullName>
    </submittedName>
</protein>
<dbReference type="InterPro" id="IPR049562">
    <property type="entry name" value="SLC25A33/36-like"/>
</dbReference>
<keyword evidence="8 9" id="KW-0472">Membrane</keyword>
<keyword evidence="3 9" id="KW-0812">Transmembrane</keyword>
<feature type="compositionally biased region" description="Polar residues" evidence="11">
    <location>
        <begin position="1"/>
        <end position="14"/>
    </location>
</feature>
<dbReference type="Proteomes" id="UP000799767">
    <property type="component" value="Unassembled WGS sequence"/>
</dbReference>
<evidence type="ECO:0000256" key="7">
    <source>
        <dbReference type="ARBA" id="ARBA00023128"/>
    </source>
</evidence>
<evidence type="ECO:0000256" key="10">
    <source>
        <dbReference type="RuleBase" id="RU000488"/>
    </source>
</evidence>
<keyword evidence="6" id="KW-1133">Transmembrane helix</keyword>
<dbReference type="GO" id="GO:1990519">
    <property type="term" value="P:pyrimidine nucleotide import into mitochondrion"/>
    <property type="evidence" value="ECO:0007669"/>
    <property type="project" value="TreeGrafter"/>
</dbReference>
<proteinExistence type="inferred from homology"/>
<dbReference type="GeneID" id="54473560"/>
<dbReference type="InterPro" id="IPR023395">
    <property type="entry name" value="MCP_dom_sf"/>
</dbReference>
<dbReference type="Gene3D" id="1.50.40.10">
    <property type="entry name" value="Mitochondrial carrier domain"/>
    <property type="match status" value="1"/>
</dbReference>
<dbReference type="AlphaFoldDB" id="A0A6A6Q0U6"/>
<gene>
    <name evidence="12" type="ORF">BDY17DRAFT_290733</name>
</gene>
<evidence type="ECO:0000256" key="2">
    <source>
        <dbReference type="ARBA" id="ARBA00022448"/>
    </source>
</evidence>
<keyword evidence="4" id="KW-0677">Repeat</keyword>
<feature type="repeat" description="Solcar" evidence="9">
    <location>
        <begin position="53"/>
        <end position="164"/>
    </location>
</feature>
<dbReference type="OrthoDB" id="269120at2759"/>
<dbReference type="InterPro" id="IPR002067">
    <property type="entry name" value="MCP"/>
</dbReference>
<comment type="subcellular location">
    <subcellularLocation>
        <location evidence="1">Mitochondrion inner membrane</location>
        <topology evidence="1">Multi-pass membrane protein</topology>
    </subcellularLocation>
</comment>
<keyword evidence="2 10" id="KW-0813">Transport</keyword>
<dbReference type="Pfam" id="PF00153">
    <property type="entry name" value="Mito_carr"/>
    <property type="match status" value="3"/>
</dbReference>
<dbReference type="SUPFAM" id="SSF103506">
    <property type="entry name" value="Mitochondrial carrier"/>
    <property type="match status" value="1"/>
</dbReference>
<feature type="region of interest" description="Disordered" evidence="11">
    <location>
        <begin position="1"/>
        <end position="54"/>
    </location>
</feature>
<dbReference type="GO" id="GO:0015218">
    <property type="term" value="F:pyrimidine nucleotide transmembrane transporter activity"/>
    <property type="evidence" value="ECO:0007669"/>
    <property type="project" value="InterPro"/>
</dbReference>
<accession>A0A6A6Q0U6</accession>
<organism evidence="12 13">
    <name type="scientific">Neohortaea acidophila</name>
    <dbReference type="NCBI Taxonomy" id="245834"/>
    <lineage>
        <taxon>Eukaryota</taxon>
        <taxon>Fungi</taxon>
        <taxon>Dikarya</taxon>
        <taxon>Ascomycota</taxon>
        <taxon>Pezizomycotina</taxon>
        <taxon>Dothideomycetes</taxon>
        <taxon>Dothideomycetidae</taxon>
        <taxon>Mycosphaerellales</taxon>
        <taxon>Teratosphaeriaceae</taxon>
        <taxon>Neohortaea</taxon>
    </lineage>
</organism>
<evidence type="ECO:0000313" key="12">
    <source>
        <dbReference type="EMBL" id="KAF2486030.1"/>
    </source>
</evidence>
<dbReference type="PANTHER" id="PTHR45829:SF4">
    <property type="entry name" value="MITOCHONDRIAL CARRIER PROTEIN RIM2"/>
    <property type="match status" value="1"/>
</dbReference>
<dbReference type="PROSITE" id="PS50920">
    <property type="entry name" value="SOLCAR"/>
    <property type="match status" value="3"/>
</dbReference>
<keyword evidence="13" id="KW-1185">Reference proteome</keyword>
<name>A0A6A6Q0U6_9PEZI</name>
<evidence type="ECO:0000256" key="1">
    <source>
        <dbReference type="ARBA" id="ARBA00004448"/>
    </source>
</evidence>
<evidence type="ECO:0000256" key="11">
    <source>
        <dbReference type="SAM" id="MobiDB-lite"/>
    </source>
</evidence>
<evidence type="ECO:0000256" key="6">
    <source>
        <dbReference type="ARBA" id="ARBA00022989"/>
    </source>
</evidence>
<evidence type="ECO:0000256" key="5">
    <source>
        <dbReference type="ARBA" id="ARBA00022792"/>
    </source>
</evidence>
<feature type="compositionally biased region" description="Basic and acidic residues" evidence="11">
    <location>
        <begin position="23"/>
        <end position="37"/>
    </location>
</feature>
<comment type="similarity">
    <text evidence="10">Belongs to the mitochondrial carrier (TC 2.A.29) family.</text>
</comment>
<keyword evidence="5" id="KW-0999">Mitochondrion inner membrane</keyword>
<dbReference type="EMBL" id="MU001632">
    <property type="protein sequence ID" value="KAF2486030.1"/>
    <property type="molecule type" value="Genomic_DNA"/>
</dbReference>
<feature type="repeat" description="Solcar" evidence="9">
    <location>
        <begin position="174"/>
        <end position="266"/>
    </location>
</feature>
<dbReference type="PANTHER" id="PTHR45829">
    <property type="entry name" value="MITOCHONDRIAL CARRIER PROTEIN RIM2"/>
    <property type="match status" value="1"/>
</dbReference>
<feature type="repeat" description="Solcar" evidence="9">
    <location>
        <begin position="288"/>
        <end position="378"/>
    </location>
</feature>
<evidence type="ECO:0000256" key="3">
    <source>
        <dbReference type="ARBA" id="ARBA00022692"/>
    </source>
</evidence>
<evidence type="ECO:0000256" key="8">
    <source>
        <dbReference type="ARBA" id="ARBA00023136"/>
    </source>
</evidence>
<evidence type="ECO:0000256" key="9">
    <source>
        <dbReference type="PROSITE-ProRule" id="PRU00282"/>
    </source>
</evidence>
<evidence type="ECO:0000313" key="13">
    <source>
        <dbReference type="Proteomes" id="UP000799767"/>
    </source>
</evidence>
<dbReference type="PRINTS" id="PR00926">
    <property type="entry name" value="MITOCARRIER"/>
</dbReference>
<dbReference type="RefSeq" id="XP_033592599.1">
    <property type="nucleotide sequence ID" value="XM_033732558.1"/>
</dbReference>
<dbReference type="InterPro" id="IPR018108">
    <property type="entry name" value="MCP_transmembrane"/>
</dbReference>
<reference evidence="12" key="1">
    <citation type="journal article" date="2020" name="Stud. Mycol.">
        <title>101 Dothideomycetes genomes: a test case for predicting lifestyles and emergence of pathogens.</title>
        <authorList>
            <person name="Haridas S."/>
            <person name="Albert R."/>
            <person name="Binder M."/>
            <person name="Bloem J."/>
            <person name="Labutti K."/>
            <person name="Salamov A."/>
            <person name="Andreopoulos B."/>
            <person name="Baker S."/>
            <person name="Barry K."/>
            <person name="Bills G."/>
            <person name="Bluhm B."/>
            <person name="Cannon C."/>
            <person name="Castanera R."/>
            <person name="Culley D."/>
            <person name="Daum C."/>
            <person name="Ezra D."/>
            <person name="Gonzalez J."/>
            <person name="Henrissat B."/>
            <person name="Kuo A."/>
            <person name="Liang C."/>
            <person name="Lipzen A."/>
            <person name="Lutzoni F."/>
            <person name="Magnuson J."/>
            <person name="Mondo S."/>
            <person name="Nolan M."/>
            <person name="Ohm R."/>
            <person name="Pangilinan J."/>
            <person name="Park H.-J."/>
            <person name="Ramirez L."/>
            <person name="Alfaro M."/>
            <person name="Sun H."/>
            <person name="Tritt A."/>
            <person name="Yoshinaga Y."/>
            <person name="Zwiers L.-H."/>
            <person name="Turgeon B."/>
            <person name="Goodwin S."/>
            <person name="Spatafora J."/>
            <person name="Crous P."/>
            <person name="Grigoriev I."/>
        </authorList>
    </citation>
    <scope>NUCLEOTIDE SEQUENCE</scope>
    <source>
        <strain evidence="12">CBS 113389</strain>
    </source>
</reference>
<evidence type="ECO:0000256" key="4">
    <source>
        <dbReference type="ARBA" id="ARBA00022737"/>
    </source>
</evidence>
<keyword evidence="7" id="KW-0496">Mitochondrion</keyword>
<dbReference type="GO" id="GO:0005743">
    <property type="term" value="C:mitochondrial inner membrane"/>
    <property type="evidence" value="ECO:0007669"/>
    <property type="project" value="UniProtKB-SubCell"/>
</dbReference>
<sequence>MVATSRSTGANAEPSQPVPRPFTESRELGQVDPKAAEDGGQMTSPPAPSAKERRPWAHFVAGGLGGMTSATLTSPLDVLKTRLQSTFYQHQLAASRAAKGIPAPSQMGIVRAGWLHIAETGQILAQIPKTEGWRALFKGLGPNLIGVVPARAINFWAYGNGKRVYSSLLFGGEETAGVHLLAAATAGIITGTATNPIWLVKTRLQLDRQHAGADGQGRQYRNAWDCVRQTFRTEGIRGLYRGLSASYLGVSESTLQWVLYEQAKRALSRRERDLALSGRPPTLWDRTVAWTGKLTAAGGAKFIAALITYPHEVVRTRLRQAPVDAAGNVKYNGLWNCFVTVFREEGMPALYGGLVPHMLRVVPSAAIMFGVYEGVLRTLGESSQV</sequence>